<dbReference type="EMBL" id="JAHBCL010000028">
    <property type="protein sequence ID" value="MBS7527947.1"/>
    <property type="molecule type" value="Genomic_DNA"/>
</dbReference>
<protein>
    <submittedName>
        <fullName evidence="1">Uncharacterized protein</fullName>
    </submittedName>
</protein>
<sequence length="179" mass="20742">MDKSNHEELYHQSFAIDDERPKSPGPILTEQYFEALLQHIHILMIKGEFKMIKAFLAAFPTLYEGEDIELRYCIIQEDLSIKKESIVTDYMKPSVVGMHAVLTLLTKLENHREEEVIIIINDAPLHELIRGTNKTQKGDVLKIASKMKKELAKFRNLSFMNVTNKDKIMLSQWKENLGI</sequence>
<comment type="caution">
    <text evidence="1">The sequence shown here is derived from an EMBL/GenBank/DDBJ whole genome shotgun (WGS) entry which is preliminary data.</text>
</comment>
<organism evidence="1 2">
    <name type="scientific">Fusibacter paucivorans</name>
    <dbReference type="NCBI Taxonomy" id="76009"/>
    <lineage>
        <taxon>Bacteria</taxon>
        <taxon>Bacillati</taxon>
        <taxon>Bacillota</taxon>
        <taxon>Clostridia</taxon>
        <taxon>Eubacteriales</taxon>
        <taxon>Eubacteriales Family XII. Incertae Sedis</taxon>
        <taxon>Fusibacter</taxon>
    </lineage>
</organism>
<dbReference type="RefSeq" id="WP_213237809.1">
    <property type="nucleotide sequence ID" value="NZ_JAHBCL010000028.1"/>
</dbReference>
<reference evidence="1 2" key="1">
    <citation type="submission" date="2021-05" db="EMBL/GenBank/DDBJ databases">
        <title>Fusibacter ferrireducens sp. nov., an anaerobic, sulfur- and Fe-reducing bacterium isolated from the mangrove sediment.</title>
        <authorList>
            <person name="Qiu D."/>
        </authorList>
    </citation>
    <scope>NUCLEOTIDE SEQUENCE [LARGE SCALE GENOMIC DNA]</scope>
    <source>
        <strain evidence="1 2">DSM 12116</strain>
    </source>
</reference>
<accession>A0ABS5PSU2</accession>
<keyword evidence="2" id="KW-1185">Reference proteome</keyword>
<gene>
    <name evidence="1" type="ORF">KHM83_14775</name>
</gene>
<name>A0ABS5PSU2_9FIRM</name>
<evidence type="ECO:0000313" key="2">
    <source>
        <dbReference type="Proteomes" id="UP000746471"/>
    </source>
</evidence>
<dbReference type="Proteomes" id="UP000746471">
    <property type="component" value="Unassembled WGS sequence"/>
</dbReference>
<evidence type="ECO:0000313" key="1">
    <source>
        <dbReference type="EMBL" id="MBS7527947.1"/>
    </source>
</evidence>
<proteinExistence type="predicted"/>